<gene>
    <name evidence="4" type="ORF">AALO_G00104830</name>
</gene>
<dbReference type="GO" id="GO:0016020">
    <property type="term" value="C:membrane"/>
    <property type="evidence" value="ECO:0007669"/>
    <property type="project" value="InterPro"/>
</dbReference>
<dbReference type="InterPro" id="IPR039090">
    <property type="entry name" value="CD7"/>
</dbReference>
<dbReference type="EMBL" id="JADWDJ010000007">
    <property type="protein sequence ID" value="KAG5278981.1"/>
    <property type="molecule type" value="Genomic_DNA"/>
</dbReference>
<feature type="domain" description="Immunoglobulin V-set" evidence="3">
    <location>
        <begin position="35"/>
        <end position="122"/>
    </location>
</feature>
<evidence type="ECO:0000313" key="4">
    <source>
        <dbReference type="EMBL" id="KAG5278981.1"/>
    </source>
</evidence>
<organism evidence="4 5">
    <name type="scientific">Alosa alosa</name>
    <name type="common">allis shad</name>
    <dbReference type="NCBI Taxonomy" id="278164"/>
    <lineage>
        <taxon>Eukaryota</taxon>
        <taxon>Metazoa</taxon>
        <taxon>Chordata</taxon>
        <taxon>Craniata</taxon>
        <taxon>Vertebrata</taxon>
        <taxon>Euteleostomi</taxon>
        <taxon>Actinopterygii</taxon>
        <taxon>Neopterygii</taxon>
        <taxon>Teleostei</taxon>
        <taxon>Clupei</taxon>
        <taxon>Clupeiformes</taxon>
        <taxon>Clupeoidei</taxon>
        <taxon>Clupeidae</taxon>
        <taxon>Alosa</taxon>
    </lineage>
</organism>
<dbReference type="InterPro" id="IPR013106">
    <property type="entry name" value="Ig_V-set"/>
</dbReference>
<protein>
    <recommendedName>
        <fullName evidence="3">Immunoglobulin V-set domain-containing protein</fullName>
    </recommendedName>
</protein>
<proteinExistence type="predicted"/>
<dbReference type="AlphaFoldDB" id="A0AAV6H116"/>
<dbReference type="GO" id="GO:0002250">
    <property type="term" value="P:adaptive immune response"/>
    <property type="evidence" value="ECO:0007669"/>
    <property type="project" value="InterPro"/>
</dbReference>
<dbReference type="Pfam" id="PF07686">
    <property type="entry name" value="V-set"/>
    <property type="match status" value="1"/>
</dbReference>
<dbReference type="PANTHER" id="PTHR15343">
    <property type="entry name" value="CD7"/>
    <property type="match status" value="1"/>
</dbReference>
<dbReference type="InterPro" id="IPR013783">
    <property type="entry name" value="Ig-like_fold"/>
</dbReference>
<keyword evidence="2" id="KW-0732">Signal</keyword>
<comment type="caution">
    <text evidence="4">The sequence shown here is derived from an EMBL/GenBank/DDBJ whole genome shotgun (WGS) entry which is preliminary data.</text>
</comment>
<dbReference type="Gene3D" id="2.60.40.10">
    <property type="entry name" value="Immunoglobulins"/>
    <property type="match status" value="1"/>
</dbReference>
<evidence type="ECO:0000313" key="5">
    <source>
        <dbReference type="Proteomes" id="UP000823561"/>
    </source>
</evidence>
<sequence length="243" mass="27627">MMERVRRYHHILLLVCFCVCFLTGLSADKVEWRRVGEHIEIECSTHLQNQDGMYLYQTYHTTREVFYLTPGMKCSPRLPFGNRIKVTGFFSNLHATVSNLTVNDTGVFWCQYLRFDRSKPYPSESNNNPTLLVVDGVEKECPTDGPVTKLFEEPIQMSTLLVVSAITACSLFLLVLIILLICVKRCCSENGNYKPRPQSGVGLPAHRSDSVYEQMRPQRATSMSQASAQVLLNPAYMRSPNYA</sequence>
<name>A0AAV6H116_9TELE</name>
<keyword evidence="1" id="KW-1133">Transmembrane helix</keyword>
<evidence type="ECO:0000256" key="2">
    <source>
        <dbReference type="SAM" id="SignalP"/>
    </source>
</evidence>
<dbReference type="SUPFAM" id="SSF48726">
    <property type="entry name" value="Immunoglobulin"/>
    <property type="match status" value="1"/>
</dbReference>
<keyword evidence="5" id="KW-1185">Reference proteome</keyword>
<feature type="transmembrane region" description="Helical" evidence="1">
    <location>
        <begin position="160"/>
        <end position="183"/>
    </location>
</feature>
<feature type="signal peptide" evidence="2">
    <location>
        <begin position="1"/>
        <end position="27"/>
    </location>
</feature>
<accession>A0AAV6H116</accession>
<dbReference type="PANTHER" id="PTHR15343:SF0">
    <property type="entry name" value="T-CELL ANTIGEN CD7"/>
    <property type="match status" value="1"/>
</dbReference>
<evidence type="ECO:0000259" key="3">
    <source>
        <dbReference type="Pfam" id="PF07686"/>
    </source>
</evidence>
<reference evidence="4" key="1">
    <citation type="submission" date="2020-10" db="EMBL/GenBank/DDBJ databases">
        <title>Chromosome-scale genome assembly of the Allis shad, Alosa alosa.</title>
        <authorList>
            <person name="Margot Z."/>
            <person name="Christophe K."/>
            <person name="Cabau C."/>
            <person name="Louis A."/>
            <person name="Berthelot C."/>
            <person name="Parey E."/>
            <person name="Roest Crollius H."/>
            <person name="Montfort J."/>
            <person name="Robinson-Rechavi M."/>
            <person name="Bucao C."/>
            <person name="Bouchez O."/>
            <person name="Gislard M."/>
            <person name="Lluch J."/>
            <person name="Milhes M."/>
            <person name="Lampietro C."/>
            <person name="Lopez Roques C."/>
            <person name="Donnadieu C."/>
            <person name="Braasch I."/>
            <person name="Desvignes T."/>
            <person name="Postlethwait J."/>
            <person name="Bobe J."/>
            <person name="Guiguen Y."/>
        </authorList>
    </citation>
    <scope>NUCLEOTIDE SEQUENCE</scope>
    <source>
        <strain evidence="4">M-15738</strain>
        <tissue evidence="4">Blood</tissue>
    </source>
</reference>
<keyword evidence="1" id="KW-0472">Membrane</keyword>
<keyword evidence="1" id="KW-0812">Transmembrane</keyword>
<dbReference type="GO" id="GO:0038023">
    <property type="term" value="F:signaling receptor activity"/>
    <property type="evidence" value="ECO:0007669"/>
    <property type="project" value="InterPro"/>
</dbReference>
<feature type="chain" id="PRO_5043394837" description="Immunoglobulin V-set domain-containing protein" evidence="2">
    <location>
        <begin position="28"/>
        <end position="243"/>
    </location>
</feature>
<dbReference type="InterPro" id="IPR036179">
    <property type="entry name" value="Ig-like_dom_sf"/>
</dbReference>
<dbReference type="Proteomes" id="UP000823561">
    <property type="component" value="Chromosome 7"/>
</dbReference>
<evidence type="ECO:0000256" key="1">
    <source>
        <dbReference type="SAM" id="Phobius"/>
    </source>
</evidence>